<evidence type="ECO:0000313" key="2">
    <source>
        <dbReference type="Proteomes" id="UP000426265"/>
    </source>
</evidence>
<proteinExistence type="predicted"/>
<reference evidence="1 2" key="1">
    <citation type="submission" date="2019-11" db="EMBL/GenBank/DDBJ databases">
        <authorList>
            <person name="Jiao W.-B."/>
            <person name="Schneeberger K."/>
        </authorList>
    </citation>
    <scope>NUCLEOTIDE SEQUENCE [LARGE SCALE GENOMIC DNA]</scope>
    <source>
        <strain evidence="2">cv. An-1</strain>
    </source>
</reference>
<gene>
    <name evidence="1" type="ORF">AN1_LOCUS24744</name>
</gene>
<name>A0A654G832_ARATH</name>
<organism evidence="1 2">
    <name type="scientific">Arabidopsis thaliana</name>
    <name type="common">Mouse-ear cress</name>
    <dbReference type="NCBI Taxonomy" id="3702"/>
    <lineage>
        <taxon>Eukaryota</taxon>
        <taxon>Viridiplantae</taxon>
        <taxon>Streptophyta</taxon>
        <taxon>Embryophyta</taxon>
        <taxon>Tracheophyta</taxon>
        <taxon>Spermatophyta</taxon>
        <taxon>Magnoliopsida</taxon>
        <taxon>eudicotyledons</taxon>
        <taxon>Gunneridae</taxon>
        <taxon>Pentapetalae</taxon>
        <taxon>rosids</taxon>
        <taxon>malvids</taxon>
        <taxon>Brassicales</taxon>
        <taxon>Brassicaceae</taxon>
        <taxon>Camelineae</taxon>
        <taxon>Arabidopsis</taxon>
    </lineage>
</organism>
<dbReference type="SUPFAM" id="SSF52058">
    <property type="entry name" value="L domain-like"/>
    <property type="match status" value="1"/>
</dbReference>
<dbReference type="EMBL" id="CACRSJ010000110">
    <property type="protein sequence ID" value="VYS69359.1"/>
    <property type="molecule type" value="Genomic_DNA"/>
</dbReference>
<protein>
    <submittedName>
        <fullName evidence="1">Uncharacterized protein</fullName>
    </submittedName>
</protein>
<dbReference type="AlphaFoldDB" id="A0A654G832"/>
<dbReference type="Proteomes" id="UP000426265">
    <property type="component" value="Unassembled WGS sequence"/>
</dbReference>
<evidence type="ECO:0000313" key="1">
    <source>
        <dbReference type="EMBL" id="VYS69359.1"/>
    </source>
</evidence>
<dbReference type="Gene3D" id="3.80.10.10">
    <property type="entry name" value="Ribonuclease Inhibitor"/>
    <property type="match status" value="1"/>
</dbReference>
<dbReference type="InterPro" id="IPR032675">
    <property type="entry name" value="LRR_dom_sf"/>
</dbReference>
<sequence length="171" mass="19424">MWASWNCWNCYMCYRLVSGLPNPKQQPHVSLCLSDACLVDIPKEICGLPSVNILDLGGNGFSTIHESINLLPKLESLRLRHCKNLKSLSELPQSLVHLNVHGCVFMKSIPWSFERLHCTFSNCFNLSPEVFRRFLAKARAIVKNMNREQHQKLITVTAISICGSEILKDLN</sequence>
<accession>A0A654G832</accession>